<proteinExistence type="predicted"/>
<accession>A0A5C6BJ13</accession>
<protein>
    <recommendedName>
        <fullName evidence="3">DUF1570 domain-containing protein</fullName>
    </recommendedName>
</protein>
<evidence type="ECO:0000313" key="1">
    <source>
        <dbReference type="EMBL" id="TWU12163.1"/>
    </source>
</evidence>
<evidence type="ECO:0000313" key="2">
    <source>
        <dbReference type="Proteomes" id="UP000320735"/>
    </source>
</evidence>
<keyword evidence="2" id="KW-1185">Reference proteome</keyword>
<gene>
    <name evidence="1" type="ORF">CA54_09810</name>
</gene>
<dbReference type="Proteomes" id="UP000320735">
    <property type="component" value="Unassembled WGS sequence"/>
</dbReference>
<comment type="caution">
    <text evidence="1">The sequence shown here is derived from an EMBL/GenBank/DDBJ whole genome shotgun (WGS) entry which is preliminary data.</text>
</comment>
<dbReference type="AlphaFoldDB" id="A0A5C6BJ13"/>
<reference evidence="1 2" key="1">
    <citation type="submission" date="2019-02" db="EMBL/GenBank/DDBJ databases">
        <title>Deep-cultivation of Planctomycetes and their phenomic and genomic characterization uncovers novel biology.</title>
        <authorList>
            <person name="Wiegand S."/>
            <person name="Jogler M."/>
            <person name="Boedeker C."/>
            <person name="Pinto D."/>
            <person name="Vollmers J."/>
            <person name="Rivas-Marin E."/>
            <person name="Kohn T."/>
            <person name="Peeters S.H."/>
            <person name="Heuer A."/>
            <person name="Rast P."/>
            <person name="Oberbeckmann S."/>
            <person name="Bunk B."/>
            <person name="Jeske O."/>
            <person name="Meyerdierks A."/>
            <person name="Storesund J.E."/>
            <person name="Kallscheuer N."/>
            <person name="Luecker S."/>
            <person name="Lage O.M."/>
            <person name="Pohl T."/>
            <person name="Merkel B.J."/>
            <person name="Hornburger P."/>
            <person name="Mueller R.-W."/>
            <person name="Bruemmer F."/>
            <person name="Labrenz M."/>
            <person name="Spormann A.M."/>
            <person name="Op Den Camp H."/>
            <person name="Overmann J."/>
            <person name="Amann R."/>
            <person name="Jetten M.S.M."/>
            <person name="Mascher T."/>
            <person name="Medema M.H."/>
            <person name="Devos D.P."/>
            <person name="Kaster A.-K."/>
            <person name="Ovreas L."/>
            <person name="Rohde M."/>
            <person name="Galperin M.Y."/>
            <person name="Jogler C."/>
        </authorList>
    </citation>
    <scope>NUCLEOTIDE SEQUENCE [LARGE SCALE GENOMIC DNA]</scope>
    <source>
        <strain evidence="1 2">CA54</strain>
    </source>
</reference>
<dbReference type="EMBL" id="SJPP01000001">
    <property type="protein sequence ID" value="TWU12163.1"/>
    <property type="molecule type" value="Genomic_DNA"/>
</dbReference>
<sequence>MFGGRRGKSSCYRSVKNRESEQRLVSRNPVLGAYITVVQISLATIPNALEARCGLPRPDWRTIFDWVDANVSGDADLNEVFTQLARDWLDALIEVLPSGYTRSETPEFMVLSSGDSPSAERLLDCCESARRIILDSLADVAREEGYGKYVLFAFANAGTYYDYVADFYPDEGEFGLSGGMFLDHGYGHMAMCMAPAGDPERTIAHEMTHALLRHLPLPLWLNEGVTQVIEDIVVGGSYFIVDRETMRMHRDYWNAETMDAFWSGESFHSPDEGQELSYHLAQILFRNLMSDYPEQISRFLNSANYSDASHAALVETCGVSLCDRVAQFLGKGAWAPRTDYAMIDT</sequence>
<organism evidence="1 2">
    <name type="scientific">Symmachiella macrocystis</name>
    <dbReference type="NCBI Taxonomy" id="2527985"/>
    <lineage>
        <taxon>Bacteria</taxon>
        <taxon>Pseudomonadati</taxon>
        <taxon>Planctomycetota</taxon>
        <taxon>Planctomycetia</taxon>
        <taxon>Planctomycetales</taxon>
        <taxon>Planctomycetaceae</taxon>
        <taxon>Symmachiella</taxon>
    </lineage>
</organism>
<name>A0A5C6BJ13_9PLAN</name>
<evidence type="ECO:0008006" key="3">
    <source>
        <dbReference type="Google" id="ProtNLM"/>
    </source>
</evidence>